<accession>A0A3L6T473</accession>
<dbReference type="PANTHER" id="PTHR35161:SF1">
    <property type="entry name" value="OS02G0138300 PROTEIN"/>
    <property type="match status" value="1"/>
</dbReference>
<proteinExistence type="predicted"/>
<name>A0A3L6T473_PANMI</name>
<sequence length="283" mass="33085">MEQVPVLGAAPGTWTWKFSEEGKYTTKSLIDLIATFHDLGCCTPTLCVDSVVINSAGWFELVEAKSQFTALTPGGVRMDYKNAVRLLEELLAASMGKQMIDCIPTDIGILFRFMRKDGYLYRYLIGNHVSLLPLRNRSAVFMEFFDCIDLYIRYVKPNWKDQARYYIPYQKIWVAIAVNNSFLVEWLQYQHCIEGKTIKGNWYELLRTVRNVICYKLVLLKKGEVYKETEVEHMLQALFPRLLPNIQEFLWTKRCLRNFNLETYFMHKKTTEDGTKTRHPRGS</sequence>
<dbReference type="PANTHER" id="PTHR35161">
    <property type="entry name" value="OS02G0303100 PROTEIN"/>
    <property type="match status" value="1"/>
</dbReference>
<comment type="caution">
    <text evidence="1">The sequence shown here is derived from an EMBL/GenBank/DDBJ whole genome shotgun (WGS) entry which is preliminary data.</text>
</comment>
<gene>
    <name evidence="1" type="ORF">C2845_PM05G02770</name>
</gene>
<evidence type="ECO:0000313" key="2">
    <source>
        <dbReference type="Proteomes" id="UP000275267"/>
    </source>
</evidence>
<organism evidence="1 2">
    <name type="scientific">Panicum miliaceum</name>
    <name type="common">Proso millet</name>
    <name type="synonym">Broomcorn millet</name>
    <dbReference type="NCBI Taxonomy" id="4540"/>
    <lineage>
        <taxon>Eukaryota</taxon>
        <taxon>Viridiplantae</taxon>
        <taxon>Streptophyta</taxon>
        <taxon>Embryophyta</taxon>
        <taxon>Tracheophyta</taxon>
        <taxon>Spermatophyta</taxon>
        <taxon>Magnoliopsida</taxon>
        <taxon>Liliopsida</taxon>
        <taxon>Poales</taxon>
        <taxon>Poaceae</taxon>
        <taxon>PACMAD clade</taxon>
        <taxon>Panicoideae</taxon>
        <taxon>Panicodae</taxon>
        <taxon>Paniceae</taxon>
        <taxon>Panicinae</taxon>
        <taxon>Panicum</taxon>
        <taxon>Panicum sect. Panicum</taxon>
    </lineage>
</organism>
<protein>
    <submittedName>
        <fullName evidence="1">Uncharacterized protein</fullName>
    </submittedName>
</protein>
<dbReference type="STRING" id="4540.A0A3L6T473"/>
<dbReference type="OrthoDB" id="707959at2759"/>
<dbReference type="AlphaFoldDB" id="A0A3L6T473"/>
<evidence type="ECO:0000313" key="1">
    <source>
        <dbReference type="EMBL" id="RLN30194.1"/>
    </source>
</evidence>
<dbReference type="EMBL" id="PQIB02000003">
    <property type="protein sequence ID" value="RLN30194.1"/>
    <property type="molecule type" value="Genomic_DNA"/>
</dbReference>
<reference evidence="2" key="1">
    <citation type="journal article" date="2019" name="Nat. Commun.">
        <title>The genome of broomcorn millet.</title>
        <authorList>
            <person name="Zou C."/>
            <person name="Miki D."/>
            <person name="Li D."/>
            <person name="Tang Q."/>
            <person name="Xiao L."/>
            <person name="Rajput S."/>
            <person name="Deng P."/>
            <person name="Jia W."/>
            <person name="Huang R."/>
            <person name="Zhang M."/>
            <person name="Sun Y."/>
            <person name="Hu J."/>
            <person name="Fu X."/>
            <person name="Schnable P.S."/>
            <person name="Li F."/>
            <person name="Zhang H."/>
            <person name="Feng B."/>
            <person name="Zhu X."/>
            <person name="Liu R."/>
            <person name="Schnable J.C."/>
            <person name="Zhu J.-K."/>
            <person name="Zhang H."/>
        </authorList>
    </citation>
    <scope>NUCLEOTIDE SEQUENCE [LARGE SCALE GENOMIC DNA]</scope>
</reference>
<keyword evidence="2" id="KW-1185">Reference proteome</keyword>
<dbReference type="Proteomes" id="UP000275267">
    <property type="component" value="Unassembled WGS sequence"/>
</dbReference>